<feature type="binding site" evidence="16">
    <location>
        <position position="119"/>
    </location>
    <ligand>
        <name>FAD</name>
        <dbReference type="ChEBI" id="CHEBI:57692"/>
    </ligand>
</feature>
<evidence type="ECO:0000256" key="2">
    <source>
        <dbReference type="ARBA" id="ARBA00004294"/>
    </source>
</evidence>
<dbReference type="AlphaFoldDB" id="A0A1X2I5C4"/>
<feature type="binding site" evidence="16">
    <location>
        <position position="128"/>
    </location>
    <ligand>
        <name>FAD</name>
        <dbReference type="ChEBI" id="CHEBI:57692"/>
    </ligand>
</feature>
<evidence type="ECO:0000256" key="1">
    <source>
        <dbReference type="ARBA" id="ARBA00001974"/>
    </source>
</evidence>
<keyword evidence="10 17" id="KW-0560">Oxidoreductase</keyword>
<evidence type="ECO:0000256" key="12">
    <source>
        <dbReference type="ARBA" id="ARBA00023128"/>
    </source>
</evidence>
<proteinExistence type="inferred from homology"/>
<dbReference type="EC" id="1.6.2.2" evidence="17"/>
<evidence type="ECO:0000256" key="11">
    <source>
        <dbReference type="ARBA" id="ARBA00023027"/>
    </source>
</evidence>
<feature type="binding site" evidence="16">
    <location>
        <position position="121"/>
    </location>
    <ligand>
        <name>FAD</name>
        <dbReference type="ChEBI" id="CHEBI:57692"/>
    </ligand>
</feature>
<evidence type="ECO:0000256" key="9">
    <source>
        <dbReference type="ARBA" id="ARBA00022989"/>
    </source>
</evidence>
<dbReference type="CDD" id="cd06183">
    <property type="entry name" value="cyt_b5_reduct_like"/>
    <property type="match status" value="1"/>
</dbReference>
<gene>
    <name evidence="20" type="ORF">BCR42DRAFT_424759</name>
</gene>
<evidence type="ECO:0000256" key="18">
    <source>
        <dbReference type="SAM" id="Phobius"/>
    </source>
</evidence>
<keyword evidence="11 17" id="KW-0520">NAD</keyword>
<dbReference type="Pfam" id="PF00970">
    <property type="entry name" value="FAD_binding_6"/>
    <property type="match status" value="1"/>
</dbReference>
<name>A0A1X2I5C4_9FUNG</name>
<comment type="subcellular location">
    <subcellularLocation>
        <location evidence="2">Mitochondrion outer membrane</location>
    </subcellularLocation>
</comment>
<dbReference type="InterPro" id="IPR017927">
    <property type="entry name" value="FAD-bd_FR_type"/>
</dbReference>
<comment type="caution">
    <text evidence="20">The sequence shown here is derived from an EMBL/GenBank/DDBJ whole genome shotgun (WGS) entry which is preliminary data.</text>
</comment>
<dbReference type="Gene3D" id="2.40.30.10">
    <property type="entry name" value="Translation factors"/>
    <property type="match status" value="1"/>
</dbReference>
<evidence type="ECO:0000256" key="15">
    <source>
        <dbReference type="ARBA" id="ARBA00049138"/>
    </source>
</evidence>
<keyword evidence="8 16" id="KW-0274">FAD</keyword>
<keyword evidence="13 18" id="KW-0472">Membrane</keyword>
<evidence type="ECO:0000256" key="14">
    <source>
        <dbReference type="ARBA" id="ARBA00047682"/>
    </source>
</evidence>
<comment type="catalytic activity">
    <reaction evidence="14 17">
        <text>2 Fe(III)-[cytochrome b5] + NADH = 2 Fe(II)-[cytochrome b5] + NAD(+) + H(+)</text>
        <dbReference type="Rhea" id="RHEA:46680"/>
        <dbReference type="Rhea" id="RHEA-COMP:10438"/>
        <dbReference type="Rhea" id="RHEA-COMP:10439"/>
        <dbReference type="ChEBI" id="CHEBI:15378"/>
        <dbReference type="ChEBI" id="CHEBI:29033"/>
        <dbReference type="ChEBI" id="CHEBI:29034"/>
        <dbReference type="ChEBI" id="CHEBI:57540"/>
        <dbReference type="ChEBI" id="CHEBI:57945"/>
        <dbReference type="EC" id="1.6.2.2"/>
    </reaction>
</comment>
<evidence type="ECO:0000256" key="5">
    <source>
        <dbReference type="ARBA" id="ARBA00022630"/>
    </source>
</evidence>
<sequence>MAPRAPASVKTVYSILADPLILGTTSAVAVISLAWYYYASRKPTRILDQHITKQFKLLEKIEINHNTSLYRFSLPTAIDVLGLPIGQHISVITTIDGEDEVRNYTPTTGNETRGHFDLVIKTYPEGRVSKHMAKLQPGDTINVQGPKGAYFYTPNVMKEIGMIAGGTGITPMLPIIKATLRNADDMTKLTLIYANNSLEDILLKNELDRLERQYSDQFKVHHVLAIPPKENWNQGVGFVTKDTLATWMPPPADDVQLLLCGPPDMMIDIEKATAELGYNPTRPISKLTDQVFKF</sequence>
<dbReference type="Gene3D" id="3.40.50.80">
    <property type="entry name" value="Nucleotide-binding domain of ferredoxin-NADP reductase (FNR) module"/>
    <property type="match status" value="1"/>
</dbReference>
<evidence type="ECO:0000259" key="19">
    <source>
        <dbReference type="PROSITE" id="PS51384"/>
    </source>
</evidence>
<evidence type="ECO:0000256" key="10">
    <source>
        <dbReference type="ARBA" id="ARBA00023002"/>
    </source>
</evidence>
<dbReference type="PRINTS" id="PR00371">
    <property type="entry name" value="FPNCR"/>
</dbReference>
<keyword evidence="5 16" id="KW-0285">Flavoprotein</keyword>
<feature type="binding site" evidence="16">
    <location>
        <position position="104"/>
    </location>
    <ligand>
        <name>FAD</name>
        <dbReference type="ChEBI" id="CHEBI:57692"/>
    </ligand>
</feature>
<evidence type="ECO:0000313" key="20">
    <source>
        <dbReference type="EMBL" id="ORZ08712.1"/>
    </source>
</evidence>
<keyword evidence="9 18" id="KW-1133">Transmembrane helix</keyword>
<dbReference type="OrthoDB" id="432685at2759"/>
<evidence type="ECO:0000256" key="3">
    <source>
        <dbReference type="ARBA" id="ARBA00005156"/>
    </source>
</evidence>
<dbReference type="InterPro" id="IPR001433">
    <property type="entry name" value="OxRdtase_FAD/NAD-bd"/>
</dbReference>
<feature type="binding site" evidence="16">
    <location>
        <position position="102"/>
    </location>
    <ligand>
        <name>FAD</name>
        <dbReference type="ChEBI" id="CHEBI:57692"/>
    </ligand>
</feature>
<dbReference type="FunFam" id="2.40.30.10:FF:000032">
    <property type="entry name" value="NADH-cytochrome b5 reductase"/>
    <property type="match status" value="1"/>
</dbReference>
<dbReference type="PRINTS" id="PR00406">
    <property type="entry name" value="CYTB5RDTASE"/>
</dbReference>
<dbReference type="SUPFAM" id="SSF63380">
    <property type="entry name" value="Riboflavin synthase domain-like"/>
    <property type="match status" value="1"/>
</dbReference>
<comment type="similarity">
    <text evidence="4 17">Belongs to the flavoprotein pyridine nucleotide cytochrome reductase family.</text>
</comment>
<comment type="catalytic activity">
    <reaction evidence="15">
        <text>2 Fe(3+)-[Dph3] + NADH = 2 Fe(2+)-[Dph3] + NAD(+) + H(+)</text>
        <dbReference type="Rhea" id="RHEA:71231"/>
        <dbReference type="Rhea" id="RHEA-COMP:18002"/>
        <dbReference type="Rhea" id="RHEA-COMP:18003"/>
        <dbReference type="ChEBI" id="CHEBI:15378"/>
        <dbReference type="ChEBI" id="CHEBI:29033"/>
        <dbReference type="ChEBI" id="CHEBI:29034"/>
        <dbReference type="ChEBI" id="CHEBI:57540"/>
        <dbReference type="ChEBI" id="CHEBI:57945"/>
        <dbReference type="ChEBI" id="CHEBI:83228"/>
    </reaction>
    <physiologicalReaction direction="left-to-right" evidence="15">
        <dbReference type="Rhea" id="RHEA:71232"/>
    </physiologicalReaction>
</comment>
<dbReference type="InterPro" id="IPR008333">
    <property type="entry name" value="Cbr1-like_FAD-bd_dom"/>
</dbReference>
<feature type="binding site" evidence="16">
    <location>
        <position position="170"/>
    </location>
    <ligand>
        <name>FAD</name>
        <dbReference type="ChEBI" id="CHEBI:57692"/>
    </ligand>
</feature>
<feature type="binding site" evidence="16">
    <location>
        <position position="129"/>
    </location>
    <ligand>
        <name>FAD</name>
        <dbReference type="ChEBI" id="CHEBI:57692"/>
    </ligand>
</feature>
<organism evidence="20 21">
    <name type="scientific">Absidia repens</name>
    <dbReference type="NCBI Taxonomy" id="90262"/>
    <lineage>
        <taxon>Eukaryota</taxon>
        <taxon>Fungi</taxon>
        <taxon>Fungi incertae sedis</taxon>
        <taxon>Mucoromycota</taxon>
        <taxon>Mucoromycotina</taxon>
        <taxon>Mucoromycetes</taxon>
        <taxon>Mucorales</taxon>
        <taxon>Cunninghamellaceae</taxon>
        <taxon>Absidia</taxon>
    </lineage>
</organism>
<dbReference type="Proteomes" id="UP000193560">
    <property type="component" value="Unassembled WGS sequence"/>
</dbReference>
<dbReference type="PANTHER" id="PTHR19370">
    <property type="entry name" value="NADH-CYTOCHROME B5 REDUCTASE"/>
    <property type="match status" value="1"/>
</dbReference>
<dbReference type="Pfam" id="PF00175">
    <property type="entry name" value="NAD_binding_1"/>
    <property type="match status" value="1"/>
</dbReference>
<dbReference type="EMBL" id="MCGE01000030">
    <property type="protein sequence ID" value="ORZ08712.1"/>
    <property type="molecule type" value="Genomic_DNA"/>
</dbReference>
<evidence type="ECO:0000256" key="13">
    <source>
        <dbReference type="ARBA" id="ARBA00023136"/>
    </source>
</evidence>
<dbReference type="FunFam" id="3.40.50.80:FF:000019">
    <property type="entry name" value="NADH-cytochrome b5 reductase"/>
    <property type="match status" value="1"/>
</dbReference>
<evidence type="ECO:0000256" key="8">
    <source>
        <dbReference type="ARBA" id="ARBA00022827"/>
    </source>
</evidence>
<dbReference type="PANTHER" id="PTHR19370:SF184">
    <property type="entry name" value="NADH-CYTOCHROME B5 REDUCTASE-LIKE"/>
    <property type="match status" value="1"/>
</dbReference>
<dbReference type="InterPro" id="IPR001709">
    <property type="entry name" value="Flavoprot_Pyr_Nucl_cyt_Rdtase"/>
</dbReference>
<keyword evidence="12" id="KW-0496">Mitochondrion</keyword>
<reference evidence="20 21" key="1">
    <citation type="submission" date="2016-07" db="EMBL/GenBank/DDBJ databases">
        <title>Pervasive Adenine N6-methylation of Active Genes in Fungi.</title>
        <authorList>
            <consortium name="DOE Joint Genome Institute"/>
            <person name="Mondo S.J."/>
            <person name="Dannebaum R.O."/>
            <person name="Kuo R.C."/>
            <person name="Labutti K."/>
            <person name="Haridas S."/>
            <person name="Kuo A."/>
            <person name="Salamov A."/>
            <person name="Ahrendt S.R."/>
            <person name="Lipzen A."/>
            <person name="Sullivan W."/>
            <person name="Andreopoulos W.B."/>
            <person name="Clum A."/>
            <person name="Lindquist E."/>
            <person name="Daum C."/>
            <person name="Ramamoorthy G.K."/>
            <person name="Gryganskyi A."/>
            <person name="Culley D."/>
            <person name="Magnuson J.K."/>
            <person name="James T.Y."/>
            <person name="O'Malley M.A."/>
            <person name="Stajich J.E."/>
            <person name="Spatafora J.W."/>
            <person name="Visel A."/>
            <person name="Grigoriev I.V."/>
        </authorList>
    </citation>
    <scope>NUCLEOTIDE SEQUENCE [LARGE SCALE GENOMIC DNA]</scope>
    <source>
        <strain evidence="20 21">NRRL 1336</strain>
    </source>
</reference>
<dbReference type="GO" id="GO:0090524">
    <property type="term" value="F:cytochrome-b5 reductase activity, acting on NADH"/>
    <property type="evidence" value="ECO:0007669"/>
    <property type="project" value="UniProtKB-EC"/>
</dbReference>
<evidence type="ECO:0000256" key="7">
    <source>
        <dbReference type="ARBA" id="ARBA00022787"/>
    </source>
</evidence>
<dbReference type="SUPFAM" id="SSF52343">
    <property type="entry name" value="Ferredoxin reductase-like, C-terminal NADP-linked domain"/>
    <property type="match status" value="1"/>
</dbReference>
<keyword evidence="7" id="KW-1000">Mitochondrion outer membrane</keyword>
<evidence type="ECO:0000256" key="17">
    <source>
        <dbReference type="RuleBase" id="RU361226"/>
    </source>
</evidence>
<dbReference type="PROSITE" id="PS51384">
    <property type="entry name" value="FAD_FR"/>
    <property type="match status" value="1"/>
</dbReference>
<dbReference type="InterPro" id="IPR039261">
    <property type="entry name" value="FNR_nucleotide-bd"/>
</dbReference>
<comment type="pathway">
    <text evidence="3">Protein modification; peptidyl-diphthamide biosynthesis.</text>
</comment>
<dbReference type="STRING" id="90262.A0A1X2I5C4"/>
<dbReference type="InterPro" id="IPR017938">
    <property type="entry name" value="Riboflavin_synthase-like_b-brl"/>
</dbReference>
<comment type="cofactor">
    <cofactor evidence="1 16 17">
        <name>FAD</name>
        <dbReference type="ChEBI" id="CHEBI:57692"/>
    </cofactor>
</comment>
<evidence type="ECO:0000256" key="4">
    <source>
        <dbReference type="ARBA" id="ARBA00006105"/>
    </source>
</evidence>
<feature type="domain" description="FAD-binding FR-type" evidence="19">
    <location>
        <begin position="50"/>
        <end position="153"/>
    </location>
</feature>
<feature type="transmembrane region" description="Helical" evidence="18">
    <location>
        <begin position="20"/>
        <end position="39"/>
    </location>
</feature>
<accession>A0A1X2I5C4</accession>
<evidence type="ECO:0000256" key="16">
    <source>
        <dbReference type="PIRSR" id="PIRSR601834-1"/>
    </source>
</evidence>
<dbReference type="InterPro" id="IPR001834">
    <property type="entry name" value="CBR-like"/>
</dbReference>
<keyword evidence="6 18" id="KW-0812">Transmembrane</keyword>
<evidence type="ECO:0000313" key="21">
    <source>
        <dbReference type="Proteomes" id="UP000193560"/>
    </source>
</evidence>
<evidence type="ECO:0000256" key="6">
    <source>
        <dbReference type="ARBA" id="ARBA00022692"/>
    </source>
</evidence>
<dbReference type="GO" id="GO:0005741">
    <property type="term" value="C:mitochondrial outer membrane"/>
    <property type="evidence" value="ECO:0007669"/>
    <property type="project" value="UniProtKB-SubCell"/>
</dbReference>
<keyword evidence="21" id="KW-1185">Reference proteome</keyword>
<protein>
    <recommendedName>
        <fullName evidence="17">NADH-cytochrome b5 reductase</fullName>
        <ecNumber evidence="17">1.6.2.2</ecNumber>
    </recommendedName>
</protein>